<dbReference type="Gramene" id="OB02G21340.1">
    <property type="protein sequence ID" value="OB02G21340.1"/>
    <property type="gene ID" value="OB02G21340"/>
</dbReference>
<keyword evidence="2 6" id="KW-0479">Metal-binding</keyword>
<evidence type="ECO:0000259" key="7">
    <source>
        <dbReference type="PROSITE" id="PS50966"/>
    </source>
</evidence>
<dbReference type="AlphaFoldDB" id="J3LBW7"/>
<accession>J3LBW7</accession>
<comment type="subcellular location">
    <subcellularLocation>
        <location evidence="6">Nucleus</location>
    </subcellularLocation>
</comment>
<evidence type="ECO:0000256" key="5">
    <source>
        <dbReference type="PROSITE-ProRule" id="PRU00325"/>
    </source>
</evidence>
<dbReference type="InterPro" id="IPR031052">
    <property type="entry name" value="FHY3/FAR1"/>
</dbReference>
<protein>
    <recommendedName>
        <fullName evidence="6">Protein FAR1-RELATED SEQUENCE</fullName>
    </recommendedName>
</protein>
<sequence length="730" mass="85070">MSYHIFDENVVHTIFSYNYRTTIDGVGRNGDTNLCFDDEQDHVISDDIFAVEEVESDSSALVADKTKLLESAKGMLFDSEDSATCFYKSCARKIGFGVIRRGSKKIEDGKVRYFTLACSRQGKAQYTSTNKFKPNPSTRQQCPTKVNFYLHDEKFCISTLTLDHNHAVSPSARHLRCHKELDLQAKRRLELNDQAGIRINKDFSSLVMQAGGYENLQFGQKDCRNYLQDVQKLKLGAGDAHAVYQYFLCMQSKDPNFFFVMDMDEDSRLKHVLWVDARSSATYESFSDVVTFDTTYLTNKYHMPFAPVGVNHHGESVLLGCALLSNEETETFVWLFRSWLSCMSNKAPNAIITDQCRAMQNAIMEVFPEARHRWCLWHIMKKIPEKLRGYLEYEDINSTLSNVVYDSLNRDDFDRGWMKMIDEFSLQDNEWVVGLYDNRDLWVPTYVKDTFWVGMSSSQRSESVNAFFDGYVNARTTLKQFLEQCDNALRDKVEKENKSDCKSFQEAIPCITHYEFEGQFQVAYTNKKYKEFQDELRGKIYWYATLRKTEGSVHTFSVREDRKIGEQRIVSKLLVLFNQEDCDLHCECRRFEFRGILCRHIISILPLVEIEKVSSKYVIQRWRKDFKHKHTFIKCSYDDQLDTPIVRRFDTLCKRFNEVAENGSVSDALYNIVMDGLNELQIKIDAHHQQEIQQYQQNEKNKDMVPKQGKVVLSPISVRRRGCPPSMRKQ</sequence>
<dbReference type="Pfam" id="PF03101">
    <property type="entry name" value="FAR1"/>
    <property type="match status" value="1"/>
</dbReference>
<evidence type="ECO:0000256" key="3">
    <source>
        <dbReference type="ARBA" id="ARBA00022771"/>
    </source>
</evidence>
<dbReference type="SMART" id="SM00575">
    <property type="entry name" value="ZnF_PMZ"/>
    <property type="match status" value="1"/>
</dbReference>
<dbReference type="PANTHER" id="PTHR31669:SF283">
    <property type="entry name" value="PROTEIN FAR1-RELATED SEQUENCE"/>
    <property type="match status" value="1"/>
</dbReference>
<evidence type="ECO:0000256" key="4">
    <source>
        <dbReference type="ARBA" id="ARBA00022833"/>
    </source>
</evidence>
<evidence type="ECO:0000256" key="1">
    <source>
        <dbReference type="ARBA" id="ARBA00005889"/>
    </source>
</evidence>
<dbReference type="InterPro" id="IPR007527">
    <property type="entry name" value="Znf_SWIM"/>
</dbReference>
<dbReference type="HOGENOM" id="CLU_008459_7_0_1"/>
<dbReference type="EnsemblPlants" id="OB02G21340.1">
    <property type="protein sequence ID" value="OB02G21340.1"/>
    <property type="gene ID" value="OB02G21340"/>
</dbReference>
<dbReference type="GO" id="GO:0005634">
    <property type="term" value="C:nucleus"/>
    <property type="evidence" value="ECO:0007669"/>
    <property type="project" value="UniProtKB-SubCell"/>
</dbReference>
<evidence type="ECO:0000256" key="2">
    <source>
        <dbReference type="ARBA" id="ARBA00022723"/>
    </source>
</evidence>
<dbReference type="InterPro" id="IPR018289">
    <property type="entry name" value="MULE_transposase_dom"/>
</dbReference>
<comment type="similarity">
    <text evidence="1 6">Belongs to the FHY3/FAR1 family.</text>
</comment>
<dbReference type="InterPro" id="IPR004330">
    <property type="entry name" value="FAR1_DNA_bnd_dom"/>
</dbReference>
<dbReference type="Proteomes" id="UP000006038">
    <property type="component" value="Unassembled WGS sequence"/>
</dbReference>
<dbReference type="Pfam" id="PF04434">
    <property type="entry name" value="SWIM"/>
    <property type="match status" value="1"/>
</dbReference>
<name>J3LBW7_ORYBR</name>
<dbReference type="PROSITE" id="PS50966">
    <property type="entry name" value="ZF_SWIM"/>
    <property type="match status" value="1"/>
</dbReference>
<keyword evidence="4 6" id="KW-0862">Zinc</keyword>
<proteinExistence type="inferred from homology"/>
<dbReference type="InterPro" id="IPR006564">
    <property type="entry name" value="Znf_PMZ"/>
</dbReference>
<feature type="domain" description="SWIM-type" evidence="7">
    <location>
        <begin position="571"/>
        <end position="609"/>
    </location>
</feature>
<evidence type="ECO:0000313" key="9">
    <source>
        <dbReference type="Proteomes" id="UP000006038"/>
    </source>
</evidence>
<evidence type="ECO:0000313" key="8">
    <source>
        <dbReference type="EnsemblPlants" id="OB02G21340.1"/>
    </source>
</evidence>
<reference evidence="8" key="1">
    <citation type="submission" date="2013-04" db="UniProtKB">
        <authorList>
            <consortium name="EnsemblPlants"/>
        </authorList>
    </citation>
    <scope>IDENTIFICATION</scope>
</reference>
<dbReference type="PANTHER" id="PTHR31669">
    <property type="entry name" value="PROTEIN FAR1-RELATED SEQUENCE 10-RELATED"/>
    <property type="match status" value="1"/>
</dbReference>
<keyword evidence="3 5" id="KW-0863">Zinc-finger</keyword>
<evidence type="ECO:0000256" key="6">
    <source>
        <dbReference type="RuleBase" id="RU367018"/>
    </source>
</evidence>
<comment type="function">
    <text evidence="6">Putative transcription activator involved in regulating light control of development.</text>
</comment>
<keyword evidence="9" id="KW-1185">Reference proteome</keyword>
<organism evidence="8">
    <name type="scientific">Oryza brachyantha</name>
    <name type="common">malo sina</name>
    <dbReference type="NCBI Taxonomy" id="4533"/>
    <lineage>
        <taxon>Eukaryota</taxon>
        <taxon>Viridiplantae</taxon>
        <taxon>Streptophyta</taxon>
        <taxon>Embryophyta</taxon>
        <taxon>Tracheophyta</taxon>
        <taxon>Spermatophyta</taxon>
        <taxon>Magnoliopsida</taxon>
        <taxon>Liliopsida</taxon>
        <taxon>Poales</taxon>
        <taxon>Poaceae</taxon>
        <taxon>BOP clade</taxon>
        <taxon>Oryzoideae</taxon>
        <taxon>Oryzeae</taxon>
        <taxon>Oryzinae</taxon>
        <taxon>Oryza</taxon>
    </lineage>
</organism>
<dbReference type="STRING" id="4533.J3LBW7"/>
<dbReference type="GO" id="GO:0008270">
    <property type="term" value="F:zinc ion binding"/>
    <property type="evidence" value="ECO:0007669"/>
    <property type="project" value="UniProtKB-UniRule"/>
</dbReference>
<dbReference type="GO" id="GO:0006355">
    <property type="term" value="P:regulation of DNA-templated transcription"/>
    <property type="evidence" value="ECO:0007669"/>
    <property type="project" value="UniProtKB-UniRule"/>
</dbReference>
<keyword evidence="6" id="KW-0539">Nucleus</keyword>
<dbReference type="Pfam" id="PF10551">
    <property type="entry name" value="MULE"/>
    <property type="match status" value="1"/>
</dbReference>
<dbReference type="eggNOG" id="ENOG502QSZE">
    <property type="taxonomic scope" value="Eukaryota"/>
</dbReference>
<dbReference type="OMA" id="IQCYTHT"/>